<keyword evidence="8 11" id="KW-1133">Transmembrane helix</keyword>
<keyword evidence="10 11" id="KW-0472">Membrane</keyword>
<evidence type="ECO:0000256" key="2">
    <source>
        <dbReference type="ARBA" id="ARBA00004370"/>
    </source>
</evidence>
<protein>
    <recommendedName>
        <fullName evidence="3">histidine kinase</fullName>
        <ecNumber evidence="3">2.7.13.3</ecNumber>
    </recommendedName>
</protein>
<dbReference type="Gene3D" id="1.10.287.130">
    <property type="match status" value="1"/>
</dbReference>
<dbReference type="RefSeq" id="WP_201677191.1">
    <property type="nucleotide sequence ID" value="NZ_JAEQNE010000008.1"/>
</dbReference>
<dbReference type="InterPro" id="IPR003661">
    <property type="entry name" value="HisK_dim/P_dom"/>
</dbReference>
<comment type="catalytic activity">
    <reaction evidence="1">
        <text>ATP + protein L-histidine = ADP + protein N-phospho-L-histidine.</text>
        <dbReference type="EC" id="2.7.13.3"/>
    </reaction>
</comment>
<dbReference type="Pfam" id="PF08521">
    <property type="entry name" value="2CSK_N"/>
    <property type="match status" value="1"/>
</dbReference>
<evidence type="ECO:0000256" key="11">
    <source>
        <dbReference type="SAM" id="Phobius"/>
    </source>
</evidence>
<dbReference type="InterPro" id="IPR036097">
    <property type="entry name" value="HisK_dim/P_sf"/>
</dbReference>
<evidence type="ECO:0000313" key="14">
    <source>
        <dbReference type="EMBL" id="MBL0394526.1"/>
    </source>
</evidence>
<dbReference type="PROSITE" id="PS50109">
    <property type="entry name" value="HIS_KIN"/>
    <property type="match status" value="1"/>
</dbReference>
<evidence type="ECO:0000256" key="3">
    <source>
        <dbReference type="ARBA" id="ARBA00012438"/>
    </source>
</evidence>
<dbReference type="CDD" id="cd00075">
    <property type="entry name" value="HATPase"/>
    <property type="match status" value="1"/>
</dbReference>
<keyword evidence="4" id="KW-0597">Phosphoprotein</keyword>
<dbReference type="EC" id="2.7.13.3" evidence="3"/>
<evidence type="ECO:0000256" key="8">
    <source>
        <dbReference type="ARBA" id="ARBA00022989"/>
    </source>
</evidence>
<dbReference type="PROSITE" id="PS50885">
    <property type="entry name" value="HAMP"/>
    <property type="match status" value="1"/>
</dbReference>
<proteinExistence type="predicted"/>
<sequence length="478" mass="52532">MRKTEPRLQRKLLAWLLGPLLVLLVLDAVAAYWTSQRFANLAYDRALHEIAREIVLHARPGTPHPRLELSEAAASILLMDAQDHLYYRVDAGDGTVLGGDASLPKASLPARGTEPLFYQETVHGQPVRMIAARMPVDEAAGAPLVQVQVAETLNKRTRLALEMMANVVLPQLLLIVAATVLVWFGVSRGLEPLQRLRNAVSNRSHLDLSPIDTHDVPGEVRPLVDEVNELMARLGRTFDFQNRFVADAAHQLKTPVSGLKAQIELALRENDPERVRHSLAQLYISADRLSRLVRQLLSLARNEPGALESVQLQPLDLNAFALEVSMDWVPHALKRQIDLGFDGIEQPLMIAADGDRLRELINNLIDNAIRYSHEGGRVTVGTSRTAEGLCKLAISDDGPSIPVAERKRIFERFHRLLGTQQDGSGLGLAIVSEIAILHGARITLEEDVDGIGNTFSVLFQPGAGTTPQDAIGSLERTS</sequence>
<dbReference type="Pfam" id="PF00512">
    <property type="entry name" value="HisKA"/>
    <property type="match status" value="1"/>
</dbReference>
<dbReference type="AlphaFoldDB" id="A0A936Z8D9"/>
<dbReference type="Gene3D" id="3.30.565.10">
    <property type="entry name" value="Histidine kinase-like ATPase, C-terminal domain"/>
    <property type="match status" value="1"/>
</dbReference>
<evidence type="ECO:0000259" key="13">
    <source>
        <dbReference type="PROSITE" id="PS50885"/>
    </source>
</evidence>
<keyword evidence="7 14" id="KW-0418">Kinase</keyword>
<dbReference type="SMART" id="SM00388">
    <property type="entry name" value="HisKA"/>
    <property type="match status" value="1"/>
</dbReference>
<dbReference type="SMART" id="SM00387">
    <property type="entry name" value="HATPase_c"/>
    <property type="match status" value="1"/>
</dbReference>
<dbReference type="EMBL" id="JAEQNE010000008">
    <property type="protein sequence ID" value="MBL0394526.1"/>
    <property type="molecule type" value="Genomic_DNA"/>
</dbReference>
<dbReference type="PANTHER" id="PTHR45436:SF1">
    <property type="entry name" value="SENSOR PROTEIN QSEC"/>
    <property type="match status" value="1"/>
</dbReference>
<accession>A0A936Z8D9</accession>
<dbReference type="SUPFAM" id="SSF55874">
    <property type="entry name" value="ATPase domain of HSP90 chaperone/DNA topoisomerase II/histidine kinase"/>
    <property type="match status" value="1"/>
</dbReference>
<dbReference type="PRINTS" id="PR00344">
    <property type="entry name" value="BCTRLSENSOR"/>
</dbReference>
<evidence type="ECO:0000256" key="5">
    <source>
        <dbReference type="ARBA" id="ARBA00022679"/>
    </source>
</evidence>
<dbReference type="InterPro" id="IPR004358">
    <property type="entry name" value="Sig_transdc_His_kin-like_C"/>
</dbReference>
<dbReference type="Proteomes" id="UP000599109">
    <property type="component" value="Unassembled WGS sequence"/>
</dbReference>
<organism evidence="14 15">
    <name type="scientific">Ramlibacter monticola</name>
    <dbReference type="NCBI Taxonomy" id="1926872"/>
    <lineage>
        <taxon>Bacteria</taxon>
        <taxon>Pseudomonadati</taxon>
        <taxon>Pseudomonadota</taxon>
        <taxon>Betaproteobacteria</taxon>
        <taxon>Burkholderiales</taxon>
        <taxon>Comamonadaceae</taxon>
        <taxon>Ramlibacter</taxon>
    </lineage>
</organism>
<dbReference type="SUPFAM" id="SSF47384">
    <property type="entry name" value="Homodimeric domain of signal transducing histidine kinase"/>
    <property type="match status" value="1"/>
</dbReference>
<gene>
    <name evidence="14" type="ORF">JJ685_25530</name>
</gene>
<dbReference type="CDD" id="cd00082">
    <property type="entry name" value="HisKA"/>
    <property type="match status" value="1"/>
</dbReference>
<evidence type="ECO:0000256" key="9">
    <source>
        <dbReference type="ARBA" id="ARBA00023012"/>
    </source>
</evidence>
<reference evidence="14 15" key="1">
    <citation type="journal article" date="2017" name="Int. J. Syst. Evol. Microbiol.">
        <title>Ramlibacter monticola sp. nov., isolated from forest soil.</title>
        <authorList>
            <person name="Chaudhary D.K."/>
            <person name="Kim J."/>
        </authorList>
    </citation>
    <scope>NUCLEOTIDE SEQUENCE [LARGE SCALE GENOMIC DNA]</scope>
    <source>
        <strain evidence="14 15">KACC 19175</strain>
    </source>
</reference>
<keyword evidence="15" id="KW-1185">Reference proteome</keyword>
<dbReference type="InterPro" id="IPR036890">
    <property type="entry name" value="HATPase_C_sf"/>
</dbReference>
<dbReference type="GO" id="GO:0005886">
    <property type="term" value="C:plasma membrane"/>
    <property type="evidence" value="ECO:0007669"/>
    <property type="project" value="TreeGrafter"/>
</dbReference>
<dbReference type="PANTHER" id="PTHR45436">
    <property type="entry name" value="SENSOR HISTIDINE KINASE YKOH"/>
    <property type="match status" value="1"/>
</dbReference>
<evidence type="ECO:0000256" key="1">
    <source>
        <dbReference type="ARBA" id="ARBA00000085"/>
    </source>
</evidence>
<keyword evidence="5" id="KW-0808">Transferase</keyword>
<dbReference type="Pfam" id="PF02518">
    <property type="entry name" value="HATPase_c"/>
    <property type="match status" value="1"/>
</dbReference>
<feature type="domain" description="HAMP" evidence="13">
    <location>
        <begin position="187"/>
        <end position="239"/>
    </location>
</feature>
<dbReference type="InterPro" id="IPR003660">
    <property type="entry name" value="HAMP_dom"/>
</dbReference>
<feature type="transmembrane region" description="Helical" evidence="11">
    <location>
        <begin position="12"/>
        <end position="33"/>
    </location>
</feature>
<evidence type="ECO:0000256" key="6">
    <source>
        <dbReference type="ARBA" id="ARBA00022692"/>
    </source>
</evidence>
<comment type="subcellular location">
    <subcellularLocation>
        <location evidence="2">Membrane</location>
    </subcellularLocation>
</comment>
<keyword evidence="6 11" id="KW-0812">Transmembrane</keyword>
<evidence type="ECO:0000259" key="12">
    <source>
        <dbReference type="PROSITE" id="PS50109"/>
    </source>
</evidence>
<evidence type="ECO:0000256" key="10">
    <source>
        <dbReference type="ARBA" id="ARBA00023136"/>
    </source>
</evidence>
<feature type="domain" description="Histidine kinase" evidence="12">
    <location>
        <begin position="247"/>
        <end position="463"/>
    </location>
</feature>
<keyword evidence="9" id="KW-0902">Two-component regulatory system</keyword>
<evidence type="ECO:0000313" key="15">
    <source>
        <dbReference type="Proteomes" id="UP000599109"/>
    </source>
</evidence>
<evidence type="ECO:0000256" key="4">
    <source>
        <dbReference type="ARBA" id="ARBA00022553"/>
    </source>
</evidence>
<dbReference type="InterPro" id="IPR003594">
    <property type="entry name" value="HATPase_dom"/>
</dbReference>
<dbReference type="InterPro" id="IPR005467">
    <property type="entry name" value="His_kinase_dom"/>
</dbReference>
<name>A0A936Z8D9_9BURK</name>
<comment type="caution">
    <text evidence="14">The sequence shown here is derived from an EMBL/GenBank/DDBJ whole genome shotgun (WGS) entry which is preliminary data.</text>
</comment>
<evidence type="ECO:0000256" key="7">
    <source>
        <dbReference type="ARBA" id="ARBA00022777"/>
    </source>
</evidence>
<dbReference type="InterPro" id="IPR013727">
    <property type="entry name" value="2CSK_N"/>
</dbReference>
<dbReference type="GO" id="GO:0000155">
    <property type="term" value="F:phosphorelay sensor kinase activity"/>
    <property type="evidence" value="ECO:0007669"/>
    <property type="project" value="InterPro"/>
</dbReference>
<dbReference type="InterPro" id="IPR050428">
    <property type="entry name" value="TCS_sensor_his_kinase"/>
</dbReference>